<evidence type="ECO:0000313" key="4">
    <source>
        <dbReference type="EMBL" id="GFC97916.1"/>
    </source>
</evidence>
<dbReference type="EMBL" id="BKCJ011168967">
    <property type="protein sequence ID" value="GFC97916.1"/>
    <property type="molecule type" value="Genomic_DNA"/>
</dbReference>
<dbReference type="AlphaFoldDB" id="A0A699SJQ6"/>
<proteinExistence type="predicted"/>
<feature type="compositionally biased region" description="Polar residues" evidence="2">
    <location>
        <begin position="25"/>
        <end position="69"/>
    </location>
</feature>
<protein>
    <submittedName>
        <fullName evidence="4">Zinc finger, CCHC-type, retrotransposon Gag domain protein</fullName>
    </submittedName>
</protein>
<organism evidence="4">
    <name type="scientific">Tanacetum cinerariifolium</name>
    <name type="common">Dalmatian daisy</name>
    <name type="synonym">Chrysanthemum cinerariifolium</name>
    <dbReference type="NCBI Taxonomy" id="118510"/>
    <lineage>
        <taxon>Eukaryota</taxon>
        <taxon>Viridiplantae</taxon>
        <taxon>Streptophyta</taxon>
        <taxon>Embryophyta</taxon>
        <taxon>Tracheophyta</taxon>
        <taxon>Spermatophyta</taxon>
        <taxon>Magnoliopsida</taxon>
        <taxon>eudicotyledons</taxon>
        <taxon>Gunneridae</taxon>
        <taxon>Pentapetalae</taxon>
        <taxon>asterids</taxon>
        <taxon>campanulids</taxon>
        <taxon>Asterales</taxon>
        <taxon>Asteraceae</taxon>
        <taxon>Asteroideae</taxon>
        <taxon>Anthemideae</taxon>
        <taxon>Anthemidinae</taxon>
        <taxon>Tanacetum</taxon>
    </lineage>
</organism>
<keyword evidence="1" id="KW-0479">Metal-binding</keyword>
<reference evidence="4" key="1">
    <citation type="journal article" date="2019" name="Sci. Rep.">
        <title>Draft genome of Tanacetum cinerariifolium, the natural source of mosquito coil.</title>
        <authorList>
            <person name="Yamashiro T."/>
            <person name="Shiraishi A."/>
            <person name="Satake H."/>
            <person name="Nakayama K."/>
        </authorList>
    </citation>
    <scope>NUCLEOTIDE SEQUENCE</scope>
</reference>
<feature type="non-terminal residue" evidence="4">
    <location>
        <position position="1"/>
    </location>
</feature>
<gene>
    <name evidence="4" type="ORF">Tci_869886</name>
</gene>
<evidence type="ECO:0000259" key="3">
    <source>
        <dbReference type="PROSITE" id="PS50158"/>
    </source>
</evidence>
<keyword evidence="1" id="KW-0863">Zinc-finger</keyword>
<name>A0A699SJQ6_TANCI</name>
<accession>A0A699SJQ6</accession>
<evidence type="ECO:0000256" key="1">
    <source>
        <dbReference type="PROSITE-ProRule" id="PRU00047"/>
    </source>
</evidence>
<feature type="domain" description="CCHC-type" evidence="3">
    <location>
        <begin position="86"/>
        <end position="101"/>
    </location>
</feature>
<dbReference type="GO" id="GO:0008270">
    <property type="term" value="F:zinc ion binding"/>
    <property type="evidence" value="ECO:0007669"/>
    <property type="project" value="UniProtKB-KW"/>
</dbReference>
<dbReference type="GO" id="GO:0003676">
    <property type="term" value="F:nucleic acid binding"/>
    <property type="evidence" value="ECO:0007669"/>
    <property type="project" value="InterPro"/>
</dbReference>
<feature type="region of interest" description="Disordered" evidence="2">
    <location>
        <begin position="91"/>
        <end position="119"/>
    </location>
</feature>
<dbReference type="PROSITE" id="PS50158">
    <property type="entry name" value="ZF_CCHC"/>
    <property type="match status" value="1"/>
</dbReference>
<dbReference type="InterPro" id="IPR001878">
    <property type="entry name" value="Znf_CCHC"/>
</dbReference>
<comment type="caution">
    <text evidence="4">The sequence shown here is derived from an EMBL/GenBank/DDBJ whole genome shotgun (WGS) entry which is preliminary data.</text>
</comment>
<keyword evidence="1" id="KW-0862">Zinc</keyword>
<feature type="region of interest" description="Disordered" evidence="2">
    <location>
        <begin position="1"/>
        <end position="77"/>
    </location>
</feature>
<dbReference type="SMART" id="SM00343">
    <property type="entry name" value="ZnF_C2HC"/>
    <property type="match status" value="1"/>
</dbReference>
<evidence type="ECO:0000256" key="2">
    <source>
        <dbReference type="SAM" id="MobiDB-lite"/>
    </source>
</evidence>
<sequence length="119" mass="13093">VAAAARNIELLHESGNSNKRDRDSNQGQDQRSAGKNRNDRQGQGNYNQRQHKNQSTWDFNQGHASGSSGQRRKPHPGVCYKATGGCFTCGSTQHKVKDCPQGKQKQSMSTDLARLPPTT</sequence>